<dbReference type="Gene3D" id="3.80.10.10">
    <property type="entry name" value="Ribonuclease Inhibitor"/>
    <property type="match status" value="7"/>
</dbReference>
<dbReference type="PRINTS" id="PR00019">
    <property type="entry name" value="LEURICHRPT"/>
</dbReference>
<dbReference type="SMART" id="SM00369">
    <property type="entry name" value="LRR_TYP"/>
    <property type="match status" value="21"/>
</dbReference>
<dbReference type="SMART" id="SM00365">
    <property type="entry name" value="LRR_SD22"/>
    <property type="match status" value="8"/>
</dbReference>
<proteinExistence type="inferred from homology"/>
<dbReference type="SUPFAM" id="SSF52058">
    <property type="entry name" value="L domain-like"/>
    <property type="match status" value="1"/>
</dbReference>
<evidence type="ECO:0000259" key="14">
    <source>
        <dbReference type="PROSITE" id="PS50104"/>
    </source>
</evidence>
<organism evidence="15 16">
    <name type="scientific">Tropilaelaps mercedesae</name>
    <dbReference type="NCBI Taxonomy" id="418985"/>
    <lineage>
        <taxon>Eukaryota</taxon>
        <taxon>Metazoa</taxon>
        <taxon>Ecdysozoa</taxon>
        <taxon>Arthropoda</taxon>
        <taxon>Chelicerata</taxon>
        <taxon>Arachnida</taxon>
        <taxon>Acari</taxon>
        <taxon>Parasitiformes</taxon>
        <taxon>Mesostigmata</taxon>
        <taxon>Gamasina</taxon>
        <taxon>Dermanyssoidea</taxon>
        <taxon>Laelapidae</taxon>
        <taxon>Tropilaelaps</taxon>
    </lineage>
</organism>
<accession>A0A1V9XPD2</accession>
<dbReference type="SUPFAM" id="SSF52047">
    <property type="entry name" value="RNI-like"/>
    <property type="match status" value="2"/>
</dbReference>
<dbReference type="InterPro" id="IPR001611">
    <property type="entry name" value="Leu-rich_rpt"/>
</dbReference>
<evidence type="ECO:0000256" key="10">
    <source>
        <dbReference type="ARBA" id="ARBA00023136"/>
    </source>
</evidence>
<keyword evidence="9 13" id="KW-1133">Transmembrane helix</keyword>
<evidence type="ECO:0000256" key="3">
    <source>
        <dbReference type="ARBA" id="ARBA00009634"/>
    </source>
</evidence>
<dbReference type="InterPro" id="IPR032675">
    <property type="entry name" value="LRR_dom_sf"/>
</dbReference>
<evidence type="ECO:0000256" key="9">
    <source>
        <dbReference type="ARBA" id="ARBA00022989"/>
    </source>
</evidence>
<dbReference type="PANTHER" id="PTHR24365">
    <property type="entry name" value="TOLL-LIKE RECEPTOR"/>
    <property type="match status" value="1"/>
</dbReference>
<evidence type="ECO:0000256" key="6">
    <source>
        <dbReference type="ARBA" id="ARBA00022692"/>
    </source>
</evidence>
<evidence type="ECO:0000256" key="4">
    <source>
        <dbReference type="ARBA" id="ARBA00022475"/>
    </source>
</evidence>
<keyword evidence="7" id="KW-0732">Signal</keyword>
<keyword evidence="8" id="KW-0677">Repeat</keyword>
<dbReference type="OrthoDB" id="6501450at2759"/>
<dbReference type="Pfam" id="PF13855">
    <property type="entry name" value="LRR_8"/>
    <property type="match status" value="7"/>
</dbReference>
<dbReference type="GO" id="GO:0007165">
    <property type="term" value="P:signal transduction"/>
    <property type="evidence" value="ECO:0007669"/>
    <property type="project" value="InterPro"/>
</dbReference>
<evidence type="ECO:0000256" key="12">
    <source>
        <dbReference type="ARBA" id="ARBA00023180"/>
    </source>
</evidence>
<reference evidence="15 16" key="1">
    <citation type="journal article" date="2017" name="Gigascience">
        <title>Draft genome of the honey bee ectoparasitic mite, Tropilaelaps mercedesae, is shaped by the parasitic life history.</title>
        <authorList>
            <person name="Dong X."/>
            <person name="Armstrong S.D."/>
            <person name="Xia D."/>
            <person name="Makepeace B.L."/>
            <person name="Darby A.C."/>
            <person name="Kadowaki T."/>
        </authorList>
    </citation>
    <scope>NUCLEOTIDE SEQUENCE [LARGE SCALE GENOMIC DNA]</scope>
    <source>
        <strain evidence="15">Wuxi-XJTLU</strain>
    </source>
</reference>
<feature type="domain" description="TIR" evidence="14">
    <location>
        <begin position="1002"/>
        <end position="1138"/>
    </location>
</feature>
<dbReference type="SMART" id="SM00364">
    <property type="entry name" value="LRR_BAC"/>
    <property type="match status" value="9"/>
</dbReference>
<dbReference type="PROSITE" id="PS50104">
    <property type="entry name" value="TIR"/>
    <property type="match status" value="1"/>
</dbReference>
<sequence>MVDVRVRSAMTTQRSLVAVVLARALLLGIALVSSVQTRHVRPEDCTWEPIPDVAGVSMTCSVRTLQAGASPTNFSLIMPGHTVQLSVVCDNLIFQSELTNGSFEHLRGLESLTIERCKLEQIPPNAFDGLKDLKRLVLKTLNNEWGRFSLRVPAGAFAPLKEAEIVDLSENNINSLPPRLFCGLDRLRSVNLSGNAFHDASMLGFASTSRCRPAVHELDVTHSRLRTLSAGGFASLVHLDELRMEYNQISRVETDAFSGLSQLSRLDMSHNMLVALPLRLFRATPRLSELYMRNNSFRVLSAALFAGLHELTMLDLAHNQLSTLGWLEGNEAQSGLGRLSVLDLSHNRLTRLEANAFDGLRSLQTLQLHDNVVEFIADHAFGGLDNLQSLTLSHNRIKRVGLQTVAGVSAIMTLHLDHNQIDTIHGEAFVNLSMLQELNLAANELSTVPLIFSPLNMLRSLDLSDNRINDLANLSGLQGLGQLYALNLMSNQIGNLSQDVFSHLPSVRILNLANNAIQAIEQGTFDDVPGLHYLRLDSNMIEDVNALFSNLHDLIMLNMSVNHLRWFDYALIPVGLQWLDIHDNQIEALGNYFDLEQSLKLRTLDASFNKLTDLDASSLPNGIEIVFLKNNNIKLIQPFTFRGKDNLTRVDLTNNQLRVVEMATFRLSELTFSKNAKPTMPLLKVESSQFLCPYKRHCFSLCHCCDFDACDCEMVCPSRCSCYHHLSWASNVVDCSSTSNNEHSLRQLPMDVSEVYLDGNDIPEIGSHSFVGRKNLQVLFLNRSNVATVQNRSFVGLHELRVLRLEDNRIAELHGHEFDDLDKLSQLYLSNNQLRYVSNMTFARLKNLDILHLDRNRLVEISVWSLQYNPRLTELRLAGNPWTCDCRVAVDFTQFLFNERGNTVRDIFQLSCVYNETKALSLWELNVTECFGLSEATSLVRPFHIRSMGDLLPVVAVLGVLLVVVSLMAVAVGIVYRRKLSVWFFSRYGVRVCHRAPAEEEKLFDAFVSYSKKDEAFVAQILAPELECGSPPYRLCLHYRDLSMAGGYLSEAIQEAVESSRRTIVILSEHFLKSEWCRYEFKSAHYELLNNTSHKLIVIFLGRVSYRELDADIRMWLKQSTFLHWGEKNFWDKLRYSLPDARHRKNLRSDLNTVAVHI</sequence>
<evidence type="ECO:0000256" key="11">
    <source>
        <dbReference type="ARBA" id="ARBA00023170"/>
    </source>
</evidence>
<protein>
    <submittedName>
        <fullName evidence="15">Slit3 protein-like</fullName>
    </submittedName>
</protein>
<name>A0A1V9XPD2_9ACAR</name>
<keyword evidence="10 13" id="KW-0472">Membrane</keyword>
<gene>
    <name evidence="15" type="ORF">BIW11_08542</name>
</gene>
<dbReference type="PROSITE" id="PS51450">
    <property type="entry name" value="LRR"/>
    <property type="match status" value="5"/>
</dbReference>
<dbReference type="FunFam" id="3.40.50.10140:FF:000021">
    <property type="entry name" value="Toll receptor 13"/>
    <property type="match status" value="1"/>
</dbReference>
<dbReference type="SUPFAM" id="SSF52200">
    <property type="entry name" value="Toll/Interleukin receptor TIR domain"/>
    <property type="match status" value="1"/>
</dbReference>
<dbReference type="FunFam" id="3.80.10.10:FF:001438">
    <property type="entry name" value="Uncharacterized protein"/>
    <property type="match status" value="1"/>
</dbReference>
<comment type="caution">
    <text evidence="15">The sequence shown here is derived from an EMBL/GenBank/DDBJ whole genome shotgun (WGS) entry which is preliminary data.</text>
</comment>
<dbReference type="EMBL" id="MNPL01006634">
    <property type="protein sequence ID" value="OQR75252.1"/>
    <property type="molecule type" value="Genomic_DNA"/>
</dbReference>
<keyword evidence="6 13" id="KW-0812">Transmembrane</keyword>
<keyword evidence="12" id="KW-0325">Glycoprotein</keyword>
<dbReference type="Proteomes" id="UP000192247">
    <property type="component" value="Unassembled WGS sequence"/>
</dbReference>
<dbReference type="GO" id="GO:0005886">
    <property type="term" value="C:plasma membrane"/>
    <property type="evidence" value="ECO:0007669"/>
    <property type="project" value="UniProtKB-SubCell"/>
</dbReference>
<comment type="subcellular location">
    <subcellularLocation>
        <location evidence="2">Cell membrane</location>
    </subcellularLocation>
    <subcellularLocation>
        <location evidence="1">Membrane</location>
        <topology evidence="1">Single-pass membrane protein</topology>
    </subcellularLocation>
</comment>
<dbReference type="PANTHER" id="PTHR24365:SF541">
    <property type="entry name" value="PROTEIN TOLL-RELATED"/>
    <property type="match status" value="1"/>
</dbReference>
<dbReference type="PRINTS" id="PR01537">
    <property type="entry name" value="INTRLKN1R1F"/>
</dbReference>
<evidence type="ECO:0000256" key="5">
    <source>
        <dbReference type="ARBA" id="ARBA00022614"/>
    </source>
</evidence>
<dbReference type="Gene3D" id="3.40.50.10140">
    <property type="entry name" value="Toll/interleukin-1 receptor homology (TIR) domain"/>
    <property type="match status" value="1"/>
</dbReference>
<dbReference type="InterPro" id="IPR035897">
    <property type="entry name" value="Toll_tir_struct_dom_sf"/>
</dbReference>
<evidence type="ECO:0000313" key="16">
    <source>
        <dbReference type="Proteomes" id="UP000192247"/>
    </source>
</evidence>
<keyword evidence="5" id="KW-0433">Leucine-rich repeat</keyword>
<dbReference type="Pfam" id="PF01582">
    <property type="entry name" value="TIR"/>
    <property type="match status" value="1"/>
</dbReference>
<evidence type="ECO:0000256" key="13">
    <source>
        <dbReference type="SAM" id="Phobius"/>
    </source>
</evidence>
<dbReference type="SMART" id="SM00255">
    <property type="entry name" value="TIR"/>
    <property type="match status" value="1"/>
</dbReference>
<evidence type="ECO:0000313" key="15">
    <source>
        <dbReference type="EMBL" id="OQR75252.1"/>
    </source>
</evidence>
<dbReference type="STRING" id="418985.A0A1V9XPD2"/>
<dbReference type="InterPro" id="IPR000157">
    <property type="entry name" value="TIR_dom"/>
</dbReference>
<dbReference type="InParanoid" id="A0A1V9XPD2"/>
<dbReference type="GO" id="GO:0038023">
    <property type="term" value="F:signaling receptor activity"/>
    <property type="evidence" value="ECO:0007669"/>
    <property type="project" value="TreeGrafter"/>
</dbReference>
<evidence type="ECO:0000256" key="1">
    <source>
        <dbReference type="ARBA" id="ARBA00004167"/>
    </source>
</evidence>
<feature type="transmembrane region" description="Helical" evidence="13">
    <location>
        <begin position="951"/>
        <end position="976"/>
    </location>
</feature>
<keyword evidence="11" id="KW-0675">Receptor</keyword>
<dbReference type="InterPro" id="IPR003591">
    <property type="entry name" value="Leu-rich_rpt_typical-subtyp"/>
</dbReference>
<evidence type="ECO:0000256" key="7">
    <source>
        <dbReference type="ARBA" id="ARBA00022729"/>
    </source>
</evidence>
<keyword evidence="4" id="KW-1003">Cell membrane</keyword>
<evidence type="ECO:0000256" key="8">
    <source>
        <dbReference type="ARBA" id="ARBA00022737"/>
    </source>
</evidence>
<keyword evidence="16" id="KW-1185">Reference proteome</keyword>
<dbReference type="AlphaFoldDB" id="A0A1V9XPD2"/>
<comment type="similarity">
    <text evidence="3">Belongs to the Toll-like receptor family.</text>
</comment>
<evidence type="ECO:0000256" key="2">
    <source>
        <dbReference type="ARBA" id="ARBA00004236"/>
    </source>
</evidence>
<dbReference type="FunCoup" id="A0A1V9XPD2">
    <property type="interactions" value="1"/>
</dbReference>